<keyword evidence="2" id="KW-0812">Transmembrane</keyword>
<feature type="region of interest" description="Disordered" evidence="1">
    <location>
        <begin position="1"/>
        <end position="21"/>
    </location>
</feature>
<keyword evidence="4" id="KW-1185">Reference proteome</keyword>
<feature type="compositionally biased region" description="Basic residues" evidence="1">
    <location>
        <begin position="67"/>
        <end position="77"/>
    </location>
</feature>
<evidence type="ECO:0000256" key="2">
    <source>
        <dbReference type="SAM" id="Phobius"/>
    </source>
</evidence>
<organism evidence="3 4">
    <name type="scientific">Mycena maculata</name>
    <dbReference type="NCBI Taxonomy" id="230809"/>
    <lineage>
        <taxon>Eukaryota</taxon>
        <taxon>Fungi</taxon>
        <taxon>Dikarya</taxon>
        <taxon>Basidiomycota</taxon>
        <taxon>Agaricomycotina</taxon>
        <taxon>Agaricomycetes</taxon>
        <taxon>Agaricomycetidae</taxon>
        <taxon>Agaricales</taxon>
        <taxon>Marasmiineae</taxon>
        <taxon>Mycenaceae</taxon>
        <taxon>Mycena</taxon>
    </lineage>
</organism>
<sequence length="188" mass="20877">MYVPAQRLDQSNLEDRSRQPKPEELIQFNRMRVMVVEPCLAKFPNKDSSGEAIPGQGSDKSSARDGAHRKKGKRVRRHTYADVRRAVPTLVGTRRHTLGWSPTWADVRWTGMPTGPDESRHSSAHVGARVPTGPLNASDYFDPVSFQMGLRGSGPGTSNQTDLCLKFKRICILAVLLGILIGVLQFRV</sequence>
<feature type="region of interest" description="Disordered" evidence="1">
    <location>
        <begin position="43"/>
        <end position="77"/>
    </location>
</feature>
<keyword evidence="2" id="KW-1133">Transmembrane helix</keyword>
<keyword evidence="2" id="KW-0472">Membrane</keyword>
<protein>
    <submittedName>
        <fullName evidence="3">Uncharacterized protein</fullName>
    </submittedName>
</protein>
<evidence type="ECO:0000313" key="3">
    <source>
        <dbReference type="EMBL" id="KAJ7763647.1"/>
    </source>
</evidence>
<evidence type="ECO:0000256" key="1">
    <source>
        <dbReference type="SAM" id="MobiDB-lite"/>
    </source>
</evidence>
<evidence type="ECO:0000313" key="4">
    <source>
        <dbReference type="Proteomes" id="UP001215280"/>
    </source>
</evidence>
<feature type="transmembrane region" description="Helical" evidence="2">
    <location>
        <begin position="170"/>
        <end position="186"/>
    </location>
</feature>
<comment type="caution">
    <text evidence="3">The sequence shown here is derived from an EMBL/GenBank/DDBJ whole genome shotgun (WGS) entry which is preliminary data.</text>
</comment>
<gene>
    <name evidence="3" type="ORF">DFH07DRAFT_770811</name>
</gene>
<dbReference type="Proteomes" id="UP001215280">
    <property type="component" value="Unassembled WGS sequence"/>
</dbReference>
<reference evidence="3" key="1">
    <citation type="submission" date="2023-03" db="EMBL/GenBank/DDBJ databases">
        <title>Massive genome expansion in bonnet fungi (Mycena s.s.) driven by repeated elements and novel gene families across ecological guilds.</title>
        <authorList>
            <consortium name="Lawrence Berkeley National Laboratory"/>
            <person name="Harder C.B."/>
            <person name="Miyauchi S."/>
            <person name="Viragh M."/>
            <person name="Kuo A."/>
            <person name="Thoen E."/>
            <person name="Andreopoulos B."/>
            <person name="Lu D."/>
            <person name="Skrede I."/>
            <person name="Drula E."/>
            <person name="Henrissat B."/>
            <person name="Morin E."/>
            <person name="Kohler A."/>
            <person name="Barry K."/>
            <person name="LaButti K."/>
            <person name="Morin E."/>
            <person name="Salamov A."/>
            <person name="Lipzen A."/>
            <person name="Mereny Z."/>
            <person name="Hegedus B."/>
            <person name="Baldrian P."/>
            <person name="Stursova M."/>
            <person name="Weitz H."/>
            <person name="Taylor A."/>
            <person name="Grigoriev I.V."/>
            <person name="Nagy L.G."/>
            <person name="Martin F."/>
            <person name="Kauserud H."/>
        </authorList>
    </citation>
    <scope>NUCLEOTIDE SEQUENCE</scope>
    <source>
        <strain evidence="3">CBHHK188m</strain>
    </source>
</reference>
<name>A0AAD7JF83_9AGAR</name>
<dbReference type="EMBL" id="JARJLG010000040">
    <property type="protein sequence ID" value="KAJ7763647.1"/>
    <property type="molecule type" value="Genomic_DNA"/>
</dbReference>
<accession>A0AAD7JF83</accession>
<dbReference type="AlphaFoldDB" id="A0AAD7JF83"/>
<proteinExistence type="predicted"/>